<dbReference type="AlphaFoldDB" id="A0A9D1W202"/>
<dbReference type="EMBL" id="DXEU01000019">
    <property type="protein sequence ID" value="HIX51336.1"/>
    <property type="molecule type" value="Genomic_DNA"/>
</dbReference>
<accession>A0A9D1W202</accession>
<gene>
    <name evidence="1" type="ORF">IAA28_00860</name>
</gene>
<evidence type="ECO:0000313" key="1">
    <source>
        <dbReference type="EMBL" id="HIX51336.1"/>
    </source>
</evidence>
<dbReference type="Proteomes" id="UP000886780">
    <property type="component" value="Unassembled WGS sequence"/>
</dbReference>
<protein>
    <submittedName>
        <fullName evidence="1">Uncharacterized protein</fullName>
    </submittedName>
</protein>
<reference evidence="1" key="2">
    <citation type="submission" date="2021-04" db="EMBL/GenBank/DDBJ databases">
        <authorList>
            <person name="Gilroy R."/>
        </authorList>
    </citation>
    <scope>NUCLEOTIDE SEQUENCE</scope>
    <source>
        <strain evidence="1">ChiGjej4B4-12881</strain>
    </source>
</reference>
<evidence type="ECO:0000313" key="2">
    <source>
        <dbReference type="Proteomes" id="UP000886780"/>
    </source>
</evidence>
<organism evidence="1 2">
    <name type="scientific">Candidatus Lachnoclostridium stercoripullorum</name>
    <dbReference type="NCBI Taxonomy" id="2838635"/>
    <lineage>
        <taxon>Bacteria</taxon>
        <taxon>Bacillati</taxon>
        <taxon>Bacillota</taxon>
        <taxon>Clostridia</taxon>
        <taxon>Lachnospirales</taxon>
        <taxon>Lachnospiraceae</taxon>
    </lineage>
</organism>
<sequence length="198" mass="22116">MEKNRRENSLPCETIGVAGAGRGVGVTHFCVMAANYLTAVAGDETAVLEWNGSGDFGRMELACTGGVQGRRRFRILGTDYYKGAGAGELALCLDRYRRILIDFGELRDGVRDEFARCGKRVLIGSFSEWQWETFWGWIERGRAAEKGWILAAAFGSGETRREVVRKLKIPVLEIPLSADAFTVTPGTLEFFQTFFMRR</sequence>
<name>A0A9D1W202_9FIRM</name>
<proteinExistence type="predicted"/>
<reference evidence="1" key="1">
    <citation type="journal article" date="2021" name="PeerJ">
        <title>Extensive microbial diversity within the chicken gut microbiome revealed by metagenomics and culture.</title>
        <authorList>
            <person name="Gilroy R."/>
            <person name="Ravi A."/>
            <person name="Getino M."/>
            <person name="Pursley I."/>
            <person name="Horton D.L."/>
            <person name="Alikhan N.F."/>
            <person name="Baker D."/>
            <person name="Gharbi K."/>
            <person name="Hall N."/>
            <person name="Watson M."/>
            <person name="Adriaenssens E.M."/>
            <person name="Foster-Nyarko E."/>
            <person name="Jarju S."/>
            <person name="Secka A."/>
            <person name="Antonio M."/>
            <person name="Oren A."/>
            <person name="Chaudhuri R.R."/>
            <person name="La Ragione R."/>
            <person name="Hildebrand F."/>
            <person name="Pallen M.J."/>
        </authorList>
    </citation>
    <scope>NUCLEOTIDE SEQUENCE</scope>
    <source>
        <strain evidence="1">ChiGjej4B4-12881</strain>
    </source>
</reference>
<comment type="caution">
    <text evidence="1">The sequence shown here is derived from an EMBL/GenBank/DDBJ whole genome shotgun (WGS) entry which is preliminary data.</text>
</comment>